<dbReference type="SUPFAM" id="SSF88946">
    <property type="entry name" value="Sigma2 domain of RNA polymerase sigma factors"/>
    <property type="match status" value="1"/>
</dbReference>
<dbReference type="InterPro" id="IPR013324">
    <property type="entry name" value="RNA_pol_sigma_r3/r4-like"/>
</dbReference>
<dbReference type="Pfam" id="PF04542">
    <property type="entry name" value="Sigma70_r2"/>
    <property type="match status" value="1"/>
</dbReference>
<organism evidence="7 8">
    <name type="scientific">Nocardioides marinquilinus</name>
    <dbReference type="NCBI Taxonomy" id="1210400"/>
    <lineage>
        <taxon>Bacteria</taxon>
        <taxon>Bacillati</taxon>
        <taxon>Actinomycetota</taxon>
        <taxon>Actinomycetes</taxon>
        <taxon>Propionibacteriales</taxon>
        <taxon>Nocardioidaceae</taxon>
        <taxon>Nocardioides</taxon>
    </lineage>
</organism>
<dbReference type="Proteomes" id="UP001500221">
    <property type="component" value="Unassembled WGS sequence"/>
</dbReference>
<comment type="caution">
    <text evidence="7">The sequence shown here is derived from an EMBL/GenBank/DDBJ whole genome shotgun (WGS) entry which is preliminary data.</text>
</comment>
<evidence type="ECO:0000313" key="7">
    <source>
        <dbReference type="EMBL" id="GAA5153381.1"/>
    </source>
</evidence>
<keyword evidence="4" id="KW-0238">DNA-binding</keyword>
<evidence type="ECO:0000259" key="6">
    <source>
        <dbReference type="SMART" id="SM00421"/>
    </source>
</evidence>
<evidence type="ECO:0000256" key="1">
    <source>
        <dbReference type="ARBA" id="ARBA00010641"/>
    </source>
</evidence>
<dbReference type="NCBIfam" id="TIGR02937">
    <property type="entry name" value="sigma70-ECF"/>
    <property type="match status" value="1"/>
</dbReference>
<dbReference type="InterPro" id="IPR013325">
    <property type="entry name" value="RNA_pol_sigma_r2"/>
</dbReference>
<dbReference type="InterPro" id="IPR000792">
    <property type="entry name" value="Tscrpt_reg_LuxR_C"/>
</dbReference>
<dbReference type="SUPFAM" id="SSF88659">
    <property type="entry name" value="Sigma3 and sigma4 domains of RNA polymerase sigma factors"/>
    <property type="match status" value="1"/>
</dbReference>
<sequence>MSAFTEFVQTRGEALWRAAWLLTGDRATAEDLLQTALVKAWPHFERVSRDGSFEAYVRTALVTTYVGWRRRRWWGEVPTETLPDGPAPARAVDADDGLDVRRAIATLSPRQRAVLVLRYYGDHTEAETARLLGCSVASVKTHHARALERLRAGDLLTAPDTEETP</sequence>
<comment type="similarity">
    <text evidence="1">Belongs to the sigma-70 factor family. ECF subfamily.</text>
</comment>
<feature type="domain" description="HTH luxR-type" evidence="6">
    <location>
        <begin position="104"/>
        <end position="162"/>
    </location>
</feature>
<dbReference type="InterPro" id="IPR007627">
    <property type="entry name" value="RNA_pol_sigma70_r2"/>
</dbReference>
<proteinExistence type="inferred from homology"/>
<evidence type="ECO:0000256" key="2">
    <source>
        <dbReference type="ARBA" id="ARBA00023015"/>
    </source>
</evidence>
<name>A0ABP9PYZ4_9ACTN</name>
<dbReference type="Gene3D" id="1.10.10.10">
    <property type="entry name" value="Winged helix-like DNA-binding domain superfamily/Winged helix DNA-binding domain"/>
    <property type="match status" value="1"/>
</dbReference>
<protein>
    <recommendedName>
        <fullName evidence="6">HTH luxR-type domain-containing protein</fullName>
    </recommendedName>
</protein>
<accession>A0ABP9PYZ4</accession>
<dbReference type="PANTHER" id="PTHR43133">
    <property type="entry name" value="RNA POLYMERASE ECF-TYPE SIGMA FACTO"/>
    <property type="match status" value="1"/>
</dbReference>
<keyword evidence="5" id="KW-0804">Transcription</keyword>
<dbReference type="CDD" id="cd06171">
    <property type="entry name" value="Sigma70_r4"/>
    <property type="match status" value="1"/>
</dbReference>
<evidence type="ECO:0000256" key="3">
    <source>
        <dbReference type="ARBA" id="ARBA00023082"/>
    </source>
</evidence>
<dbReference type="SMART" id="SM00421">
    <property type="entry name" value="HTH_LUXR"/>
    <property type="match status" value="1"/>
</dbReference>
<dbReference type="Gene3D" id="1.10.1740.10">
    <property type="match status" value="1"/>
</dbReference>
<dbReference type="EMBL" id="BAABKG010000004">
    <property type="protein sequence ID" value="GAA5153381.1"/>
    <property type="molecule type" value="Genomic_DNA"/>
</dbReference>
<evidence type="ECO:0000313" key="8">
    <source>
        <dbReference type="Proteomes" id="UP001500221"/>
    </source>
</evidence>
<dbReference type="NCBIfam" id="TIGR02983">
    <property type="entry name" value="SigE-fam_strep"/>
    <property type="match status" value="1"/>
</dbReference>
<keyword evidence="3" id="KW-0731">Sigma factor</keyword>
<dbReference type="InterPro" id="IPR013249">
    <property type="entry name" value="RNA_pol_sigma70_r4_t2"/>
</dbReference>
<dbReference type="InterPro" id="IPR014325">
    <property type="entry name" value="RNA_pol_sigma-E_actinobac"/>
</dbReference>
<dbReference type="RefSeq" id="WP_345461637.1">
    <property type="nucleotide sequence ID" value="NZ_BAABKG010000004.1"/>
</dbReference>
<gene>
    <name evidence="7" type="ORF">GCM10023340_35340</name>
</gene>
<dbReference type="InterPro" id="IPR036388">
    <property type="entry name" value="WH-like_DNA-bd_sf"/>
</dbReference>
<evidence type="ECO:0000256" key="5">
    <source>
        <dbReference type="ARBA" id="ARBA00023163"/>
    </source>
</evidence>
<dbReference type="InterPro" id="IPR039425">
    <property type="entry name" value="RNA_pol_sigma-70-like"/>
</dbReference>
<dbReference type="Pfam" id="PF08281">
    <property type="entry name" value="Sigma70_r4_2"/>
    <property type="match status" value="1"/>
</dbReference>
<reference evidence="8" key="1">
    <citation type="journal article" date="2019" name="Int. J. Syst. Evol. Microbiol.">
        <title>The Global Catalogue of Microorganisms (GCM) 10K type strain sequencing project: providing services to taxonomists for standard genome sequencing and annotation.</title>
        <authorList>
            <consortium name="The Broad Institute Genomics Platform"/>
            <consortium name="The Broad Institute Genome Sequencing Center for Infectious Disease"/>
            <person name="Wu L."/>
            <person name="Ma J."/>
        </authorList>
    </citation>
    <scope>NUCLEOTIDE SEQUENCE [LARGE SCALE GENOMIC DNA]</scope>
    <source>
        <strain evidence="8">JCM 18459</strain>
    </source>
</reference>
<keyword evidence="8" id="KW-1185">Reference proteome</keyword>
<evidence type="ECO:0000256" key="4">
    <source>
        <dbReference type="ARBA" id="ARBA00023125"/>
    </source>
</evidence>
<dbReference type="InterPro" id="IPR014284">
    <property type="entry name" value="RNA_pol_sigma-70_dom"/>
</dbReference>
<dbReference type="PANTHER" id="PTHR43133:SF50">
    <property type="entry name" value="ECF RNA POLYMERASE SIGMA FACTOR SIGM"/>
    <property type="match status" value="1"/>
</dbReference>
<keyword evidence="2" id="KW-0805">Transcription regulation</keyword>